<reference evidence="2 3" key="1">
    <citation type="submission" date="2016-10" db="EMBL/GenBank/DDBJ databases">
        <title>Draft genome sequence of Coniochaeta ligniaria NRRL30616, a lignocellulolytic fungus for bioabatement of inhibitors in plant biomass hydrolysates.</title>
        <authorList>
            <consortium name="DOE Joint Genome Institute"/>
            <person name="Jimenez D.J."/>
            <person name="Hector R.E."/>
            <person name="Riley R."/>
            <person name="Sun H."/>
            <person name="Grigoriev I.V."/>
            <person name="Van Elsas J.D."/>
            <person name="Nichols N.N."/>
        </authorList>
    </citation>
    <scope>NUCLEOTIDE SEQUENCE [LARGE SCALE GENOMIC DNA]</scope>
    <source>
        <strain evidence="2 3">NRRL 30616</strain>
    </source>
</reference>
<dbReference type="Pfam" id="PF20150">
    <property type="entry name" value="2EXR"/>
    <property type="match status" value="1"/>
</dbReference>
<evidence type="ECO:0000313" key="2">
    <source>
        <dbReference type="EMBL" id="OIW27474.1"/>
    </source>
</evidence>
<gene>
    <name evidence="2" type="ORF">CONLIGDRAFT_671258</name>
</gene>
<keyword evidence="3" id="KW-1185">Reference proteome</keyword>
<proteinExistence type="predicted"/>
<dbReference type="OrthoDB" id="3473305at2759"/>
<feature type="domain" description="2EXR" evidence="1">
    <location>
        <begin position="7"/>
        <end position="87"/>
    </location>
</feature>
<dbReference type="EMBL" id="KV875099">
    <property type="protein sequence ID" value="OIW27474.1"/>
    <property type="molecule type" value="Genomic_DNA"/>
</dbReference>
<protein>
    <recommendedName>
        <fullName evidence="1">2EXR domain-containing protein</fullName>
    </recommendedName>
</protein>
<accession>A0A1J7JIM8</accession>
<dbReference type="InParanoid" id="A0A1J7JIM8"/>
<dbReference type="Proteomes" id="UP000182658">
    <property type="component" value="Unassembled WGS sequence"/>
</dbReference>
<evidence type="ECO:0000259" key="1">
    <source>
        <dbReference type="Pfam" id="PF20150"/>
    </source>
</evidence>
<evidence type="ECO:0000313" key="3">
    <source>
        <dbReference type="Proteomes" id="UP000182658"/>
    </source>
</evidence>
<dbReference type="InterPro" id="IPR045518">
    <property type="entry name" value="2EXR"/>
</dbReference>
<dbReference type="AlphaFoldDB" id="A0A1J7JIM8"/>
<sequence length="266" mass="29697">MADTESFTRFPNLPPELRIQIWTEALTVTSVWVAVLREPSNVHGGGTLRSRRSISMTCVGPSPHLVGLSCREARDVMERIYQRPLRGPIMEATSRGVHWIYLDKAVITFVNPQDSTAILGRFGAEISRFRHVALVWGSFCFYFHSCTRLAHSCPALRTIIVQHVELPENRPYSSTSTTQRYVADSPVLWELDTATAAHYAALLEYTTPEPGGTDAHIVRLRKAIFDCFGDSAPTLHVLAPDGTVFRSRAPPHLVSSTWRSRIIGAQ</sequence>
<organism evidence="2 3">
    <name type="scientific">Coniochaeta ligniaria NRRL 30616</name>
    <dbReference type="NCBI Taxonomy" id="1408157"/>
    <lineage>
        <taxon>Eukaryota</taxon>
        <taxon>Fungi</taxon>
        <taxon>Dikarya</taxon>
        <taxon>Ascomycota</taxon>
        <taxon>Pezizomycotina</taxon>
        <taxon>Sordariomycetes</taxon>
        <taxon>Sordariomycetidae</taxon>
        <taxon>Coniochaetales</taxon>
        <taxon>Coniochaetaceae</taxon>
        <taxon>Coniochaeta</taxon>
    </lineage>
</organism>
<name>A0A1J7JIM8_9PEZI</name>